<dbReference type="InterPro" id="IPR000594">
    <property type="entry name" value="ThiF_NAD_FAD-bd"/>
</dbReference>
<dbReference type="AlphaFoldDB" id="A0A1G7NUP1"/>
<dbReference type="EMBL" id="FNCJ01000001">
    <property type="protein sequence ID" value="SDF77744.1"/>
    <property type="molecule type" value="Genomic_DNA"/>
</dbReference>
<name>A0A1G7NUP1_9BURK</name>
<dbReference type="InterPro" id="IPR016135">
    <property type="entry name" value="UBQ-conjugating_enzyme/RWD"/>
</dbReference>
<evidence type="ECO:0000313" key="2">
    <source>
        <dbReference type="EMBL" id="SDF77744.1"/>
    </source>
</evidence>
<keyword evidence="2" id="KW-0548">Nucleotidyltransferase</keyword>
<dbReference type="GO" id="GO:0061504">
    <property type="term" value="P:cyclic threonylcarbamoyladenosine biosynthetic process"/>
    <property type="evidence" value="ECO:0007669"/>
    <property type="project" value="TreeGrafter"/>
</dbReference>
<proteinExistence type="predicted"/>
<dbReference type="PANTHER" id="PTHR43267:SF1">
    <property type="entry name" value="TRNA THREONYLCARBAMOYLADENOSINE DEHYDRATASE"/>
    <property type="match status" value="1"/>
</dbReference>
<feature type="domain" description="THIF-type NAD/FAD binding fold" evidence="1">
    <location>
        <begin position="291"/>
        <end position="428"/>
    </location>
</feature>
<dbReference type="InterPro" id="IPR045886">
    <property type="entry name" value="ThiF/MoeB/HesA"/>
</dbReference>
<dbReference type="GO" id="GO:0016779">
    <property type="term" value="F:nucleotidyltransferase activity"/>
    <property type="evidence" value="ECO:0007669"/>
    <property type="project" value="UniProtKB-KW"/>
</dbReference>
<reference evidence="2 3" key="1">
    <citation type="submission" date="2016-10" db="EMBL/GenBank/DDBJ databases">
        <authorList>
            <person name="de Groot N.N."/>
        </authorList>
    </citation>
    <scope>NUCLEOTIDE SEQUENCE [LARGE SCALE GENOMIC DNA]</scope>
    <source>
        <strain evidence="2 3">LMG 2247</strain>
    </source>
</reference>
<gene>
    <name evidence="2" type="ORF">SAMN05216466_10142</name>
</gene>
<protein>
    <submittedName>
        <fullName evidence="2">Molybdopterin or thiamine biosynthesis adenylyltransferase</fullName>
    </submittedName>
</protein>
<evidence type="ECO:0000313" key="3">
    <source>
        <dbReference type="Proteomes" id="UP000199706"/>
    </source>
</evidence>
<dbReference type="InterPro" id="IPR035985">
    <property type="entry name" value="Ubiquitin-activating_enz"/>
</dbReference>
<keyword evidence="2" id="KW-0808">Transferase</keyword>
<dbReference type="SUPFAM" id="SSF54495">
    <property type="entry name" value="UBC-like"/>
    <property type="match status" value="1"/>
</dbReference>
<dbReference type="GO" id="GO:0061503">
    <property type="term" value="F:tRNA threonylcarbamoyladenosine dehydratase"/>
    <property type="evidence" value="ECO:0007669"/>
    <property type="project" value="TreeGrafter"/>
</dbReference>
<dbReference type="SUPFAM" id="SSF69572">
    <property type="entry name" value="Activating enzymes of the ubiquitin-like proteins"/>
    <property type="match status" value="1"/>
</dbReference>
<dbReference type="Pfam" id="PF00899">
    <property type="entry name" value="ThiF"/>
    <property type="match status" value="1"/>
</dbReference>
<evidence type="ECO:0000259" key="1">
    <source>
        <dbReference type="Pfam" id="PF00899"/>
    </source>
</evidence>
<sequence length="575" mass="61282">MSLLVDQPQRMAREKRLLDALAHEVAWFRMQGWRATTNGELELRFSLTLLHGTFDGVLVYPRYFPDVPAFIRPQRPGESWSGHQYLGSGVLCLERGPDNWDPSVTGVELVRSANKLLWSEVLQVALHRTPPAPSRHHQTLGQALRGESRRFLVTPQFVERLATASGGPAWPMKTATTRRGECELTFVTEVGDDATQRLTGMPVSLGANTGSGWAISMSKTHSSKVTTLDELVDLVSNGGGMIAEVSNKTIAVCDTQHHVRAFFVPPGEPVPVIELAVIDASASEQARLPPAYAKLGALTVTVVGLGSLGSKVAVSLARSGVRRFGLIDADVLLPQNLVRNELDWQGVGFAKVEAVAERIRLVALDANVVALPFEVAGQENPLAVARLAELIGSSDLVIDATANSDAFLMLAAVCQRAQVPLVWGEVFAGGFGALMARSRPGRDADPLGIRTHIFGVMGTMEPVPHAEANRYALNTDDKVLVAGDAEVSYLASAITAFALDAVCSDGESEYPVAAYLLGFKKFWEFKQPFDTIPIQCPGPAGVGAPAPLTDDEVATIGELLNAVNGGAGAAGNGSA</sequence>
<accession>A0A1G7NUP1</accession>
<organism evidence="2 3">
    <name type="scientific">Paraburkholderia phenazinium</name>
    <dbReference type="NCBI Taxonomy" id="60549"/>
    <lineage>
        <taxon>Bacteria</taxon>
        <taxon>Pseudomonadati</taxon>
        <taxon>Pseudomonadota</taxon>
        <taxon>Betaproteobacteria</taxon>
        <taxon>Burkholderiales</taxon>
        <taxon>Burkholderiaceae</taxon>
        <taxon>Paraburkholderia</taxon>
    </lineage>
</organism>
<dbReference type="Gene3D" id="3.40.50.720">
    <property type="entry name" value="NAD(P)-binding Rossmann-like Domain"/>
    <property type="match status" value="1"/>
</dbReference>
<dbReference type="RefSeq" id="WP_090680315.1">
    <property type="nucleotide sequence ID" value="NZ_FNCJ01000001.1"/>
</dbReference>
<dbReference type="Proteomes" id="UP000199706">
    <property type="component" value="Unassembled WGS sequence"/>
</dbReference>
<dbReference type="GO" id="GO:0008641">
    <property type="term" value="F:ubiquitin-like modifier activating enzyme activity"/>
    <property type="evidence" value="ECO:0007669"/>
    <property type="project" value="InterPro"/>
</dbReference>
<dbReference type="PANTHER" id="PTHR43267">
    <property type="entry name" value="TRNA THREONYLCARBAMOYLADENOSINE DEHYDRATASE"/>
    <property type="match status" value="1"/>
</dbReference>
<dbReference type="OrthoDB" id="891532at2"/>